<dbReference type="Proteomes" id="UP001295469">
    <property type="component" value="Chromosome C05"/>
</dbReference>
<gene>
    <name evidence="2" type="ORF">DARMORV10_C05P17950.1</name>
</gene>
<dbReference type="InterPro" id="IPR057136">
    <property type="entry name" value="At2g35280_TPR_dom"/>
</dbReference>
<protein>
    <submittedName>
        <fullName evidence="2">(rape) hypothetical protein</fullName>
    </submittedName>
</protein>
<reference evidence="2" key="1">
    <citation type="submission" date="2021-01" db="EMBL/GenBank/DDBJ databases">
        <authorList>
            <consortium name="Genoscope - CEA"/>
            <person name="William W."/>
        </authorList>
    </citation>
    <scope>NUCLEOTIDE SEQUENCE</scope>
</reference>
<feature type="domain" description="At2g35280-like TPR" evidence="1">
    <location>
        <begin position="12"/>
        <end position="94"/>
    </location>
</feature>
<dbReference type="AlphaFoldDB" id="A0A816KTH4"/>
<name>A0A816KTH4_BRANA</name>
<accession>A0A816KTH4</accession>
<dbReference type="Pfam" id="PF23310">
    <property type="entry name" value="TPR_27"/>
    <property type="match status" value="1"/>
</dbReference>
<organism evidence="2">
    <name type="scientific">Brassica napus</name>
    <name type="common">Rape</name>
    <dbReference type="NCBI Taxonomy" id="3708"/>
    <lineage>
        <taxon>Eukaryota</taxon>
        <taxon>Viridiplantae</taxon>
        <taxon>Streptophyta</taxon>
        <taxon>Embryophyta</taxon>
        <taxon>Tracheophyta</taxon>
        <taxon>Spermatophyta</taxon>
        <taxon>Magnoliopsida</taxon>
        <taxon>eudicotyledons</taxon>
        <taxon>Gunneridae</taxon>
        <taxon>Pentapetalae</taxon>
        <taxon>rosids</taxon>
        <taxon>malvids</taxon>
        <taxon>Brassicales</taxon>
        <taxon>Brassicaceae</taxon>
        <taxon>Brassiceae</taxon>
        <taxon>Brassica</taxon>
    </lineage>
</organism>
<dbReference type="PANTHER" id="PTHR33784">
    <property type="entry name" value="OS05G0482100 PROTEIN"/>
    <property type="match status" value="1"/>
</dbReference>
<evidence type="ECO:0000313" key="2">
    <source>
        <dbReference type="EMBL" id="CAF1926896.1"/>
    </source>
</evidence>
<sequence>MNPLVTYEAYHNLMEICLRSGNPVSHYIEGIKLYFVQESTAMGLFHLKKSAEGLYDSGTYLYAILMLFTGNQAEGTEFLRSLGWETSRRRADRCWRENRLALRFVIIPMKDEYTININTHAPEENCHLNDLDTRCKRCYIYKQMWKFFELINEHHI</sequence>
<dbReference type="EMBL" id="HG994369">
    <property type="protein sequence ID" value="CAF1926896.1"/>
    <property type="molecule type" value="Genomic_DNA"/>
</dbReference>
<dbReference type="InterPro" id="IPR040338">
    <property type="entry name" value="At1g67623-like"/>
</dbReference>
<dbReference type="PANTHER" id="PTHR33784:SF12">
    <property type="entry name" value="F-BOX DOMAIN-CONTAINING PROTEIN"/>
    <property type="match status" value="1"/>
</dbReference>
<evidence type="ECO:0000259" key="1">
    <source>
        <dbReference type="Pfam" id="PF23310"/>
    </source>
</evidence>
<proteinExistence type="predicted"/>